<comment type="caution">
    <text evidence="10">The sequence shown here is derived from an EMBL/GenBank/DDBJ whole genome shotgun (WGS) entry which is preliminary data.</text>
</comment>
<dbReference type="EMBL" id="CAJOBC010087328">
    <property type="protein sequence ID" value="CAF4355369.1"/>
    <property type="molecule type" value="Genomic_DNA"/>
</dbReference>
<dbReference type="InterPro" id="IPR045010">
    <property type="entry name" value="MDR_fam"/>
</dbReference>
<dbReference type="PANTHER" id="PTHR43205">
    <property type="entry name" value="PROSTAGLANDIN REDUCTASE"/>
    <property type="match status" value="1"/>
</dbReference>
<proteinExistence type="inferred from homology"/>
<dbReference type="InterPro" id="IPR011032">
    <property type="entry name" value="GroES-like_sf"/>
</dbReference>
<evidence type="ECO:0000256" key="3">
    <source>
        <dbReference type="ARBA" id="ARBA00023002"/>
    </source>
</evidence>
<gene>
    <name evidence="10" type="ORF">GPM918_LOCUS36321</name>
    <name evidence="11" type="ORF">SRO942_LOCUS37052</name>
</gene>
<keyword evidence="12" id="KW-1185">Reference proteome</keyword>
<dbReference type="InterPro" id="IPR036291">
    <property type="entry name" value="NAD(P)-bd_dom_sf"/>
</dbReference>
<dbReference type="Pfam" id="PF00107">
    <property type="entry name" value="ADH_zinc_N"/>
    <property type="match status" value="1"/>
</dbReference>
<evidence type="ECO:0000256" key="4">
    <source>
        <dbReference type="ARBA" id="ARBA00033119"/>
    </source>
</evidence>
<dbReference type="PANTHER" id="PTHR43205:SF7">
    <property type="entry name" value="PROSTAGLANDIN REDUCTASE 1"/>
    <property type="match status" value="1"/>
</dbReference>
<dbReference type="Proteomes" id="UP000663829">
    <property type="component" value="Unassembled WGS sequence"/>
</dbReference>
<dbReference type="InterPro" id="IPR013149">
    <property type="entry name" value="ADH-like_C"/>
</dbReference>
<dbReference type="Gene3D" id="3.90.180.10">
    <property type="entry name" value="Medium-chain alcohol dehydrogenases, catalytic domain"/>
    <property type="match status" value="1"/>
</dbReference>
<dbReference type="Pfam" id="PF16884">
    <property type="entry name" value="ADH_N_2"/>
    <property type="match status" value="1"/>
</dbReference>
<organism evidence="10 12">
    <name type="scientific">Didymodactylos carnosus</name>
    <dbReference type="NCBI Taxonomy" id="1234261"/>
    <lineage>
        <taxon>Eukaryota</taxon>
        <taxon>Metazoa</taxon>
        <taxon>Spiralia</taxon>
        <taxon>Gnathifera</taxon>
        <taxon>Rotifera</taxon>
        <taxon>Eurotatoria</taxon>
        <taxon>Bdelloidea</taxon>
        <taxon>Philodinida</taxon>
        <taxon>Philodinidae</taxon>
        <taxon>Didymodactylos</taxon>
    </lineage>
</organism>
<evidence type="ECO:0000256" key="7">
    <source>
        <dbReference type="ARBA" id="ARBA00049070"/>
    </source>
</evidence>
<feature type="domain" description="Alcohol dehydrogenase-like C-terminal" evidence="8">
    <location>
        <begin position="158"/>
        <end position="293"/>
    </location>
</feature>
<dbReference type="EC" id="1.3.1.48" evidence="2"/>
<dbReference type="FunFam" id="3.40.50.720:FF:000121">
    <property type="entry name" value="Prostaglandin reductase 2"/>
    <property type="match status" value="1"/>
</dbReference>
<dbReference type="EMBL" id="CAJNOQ010021834">
    <property type="protein sequence ID" value="CAF1492528.1"/>
    <property type="molecule type" value="Genomic_DNA"/>
</dbReference>
<evidence type="ECO:0000313" key="12">
    <source>
        <dbReference type="Proteomes" id="UP000663829"/>
    </source>
</evidence>
<dbReference type="AlphaFoldDB" id="A0A815SG82"/>
<comment type="catalytic activity">
    <reaction evidence="7">
        <text>13,14-dihydro-15-oxo-prostaglandin E1 + NADP(+) = 15-oxoprostaglandin E1 + NADPH + H(+)</text>
        <dbReference type="Rhea" id="RHEA:50584"/>
        <dbReference type="ChEBI" id="CHEBI:15378"/>
        <dbReference type="ChEBI" id="CHEBI:57401"/>
        <dbReference type="ChEBI" id="CHEBI:57783"/>
        <dbReference type="ChEBI" id="CHEBI:58349"/>
        <dbReference type="ChEBI" id="CHEBI:133408"/>
    </reaction>
    <physiologicalReaction direction="right-to-left" evidence="7">
        <dbReference type="Rhea" id="RHEA:50586"/>
    </physiologicalReaction>
</comment>
<accession>A0A815SG82</accession>
<dbReference type="SUPFAM" id="SSF50129">
    <property type="entry name" value="GroES-like"/>
    <property type="match status" value="2"/>
</dbReference>
<evidence type="ECO:0000259" key="8">
    <source>
        <dbReference type="Pfam" id="PF00107"/>
    </source>
</evidence>
<feature type="domain" description="Oxidoreductase N-terminal" evidence="9">
    <location>
        <begin position="5"/>
        <end position="106"/>
    </location>
</feature>
<sequence>MVVTKHWTKPGDFKGNPTENDFKLVEENLPDDLIDGEILCEAVYLTVDPYMGIPGEHLGKPFGKYKTMFGEAVSKVLKSKNGKYPVGTLVLAPSGWRTHFISNGDQPPLRPIPFDLGQLSPSLALGPLGMPALTAYSGLRMCEPKAGEICVVNGAAGAVGSIVGQLAKAKGLTVIGFAGTDEKVSWCKNDLKFDYVYNYKKITLEDALKESAPNGVDVFYDNVGGDFHHEMISKHMRIRGRTCICGSISNYNNKEPKTYPQNNLTIFLKELKIYGVLVTMHKSEGPNALSELAECIKKGELRYKEEVYDGFDQMPKALAGLFKGDNFGKAIVKASNYP</sequence>
<comment type="catalytic activity">
    <reaction evidence="6">
        <text>13,14-dihydro-15-oxo-PGF2alpha + NADP(+) = 15-oxoprostaglandin F2alpha + NADPH + H(+)</text>
        <dbReference type="Rhea" id="RHEA:50588"/>
        <dbReference type="ChEBI" id="CHEBI:15378"/>
        <dbReference type="ChEBI" id="CHEBI:57783"/>
        <dbReference type="ChEBI" id="CHEBI:58349"/>
        <dbReference type="ChEBI" id="CHEBI:133374"/>
        <dbReference type="ChEBI" id="CHEBI:133409"/>
    </reaction>
    <physiologicalReaction direction="right-to-left" evidence="6">
        <dbReference type="Rhea" id="RHEA:50590"/>
    </physiologicalReaction>
</comment>
<dbReference type="GO" id="GO:0047522">
    <property type="term" value="F:15-oxoprostaglandin 13-reductase [NAD(P)+] activity"/>
    <property type="evidence" value="ECO:0007669"/>
    <property type="project" value="UniProtKB-EC"/>
</dbReference>
<dbReference type="GO" id="GO:0006693">
    <property type="term" value="P:prostaglandin metabolic process"/>
    <property type="evidence" value="ECO:0007669"/>
    <property type="project" value="TreeGrafter"/>
</dbReference>
<dbReference type="InterPro" id="IPR041694">
    <property type="entry name" value="ADH_N_2"/>
</dbReference>
<reference evidence="10" key="1">
    <citation type="submission" date="2021-02" db="EMBL/GenBank/DDBJ databases">
        <authorList>
            <person name="Nowell W R."/>
        </authorList>
    </citation>
    <scope>NUCLEOTIDE SEQUENCE</scope>
</reference>
<evidence type="ECO:0000256" key="1">
    <source>
        <dbReference type="ARBA" id="ARBA00010460"/>
    </source>
</evidence>
<comment type="similarity">
    <text evidence="1">Belongs to the NADP-dependent oxidoreductase L4BD family.</text>
</comment>
<evidence type="ECO:0000256" key="2">
    <source>
        <dbReference type="ARBA" id="ARBA00011981"/>
    </source>
</evidence>
<evidence type="ECO:0000259" key="9">
    <source>
        <dbReference type="Pfam" id="PF16884"/>
    </source>
</evidence>
<keyword evidence="3" id="KW-0560">Oxidoreductase</keyword>
<dbReference type="OrthoDB" id="809632at2759"/>
<name>A0A815SG82_9BILA</name>
<evidence type="ECO:0000313" key="11">
    <source>
        <dbReference type="EMBL" id="CAF4355369.1"/>
    </source>
</evidence>
<evidence type="ECO:0000256" key="5">
    <source>
        <dbReference type="ARBA" id="ARBA00047878"/>
    </source>
</evidence>
<protein>
    <recommendedName>
        <fullName evidence="4">15-oxoprostaglandin 13-reductase</fullName>
        <ecNumber evidence="2">1.3.1.48</ecNumber>
    </recommendedName>
    <alternativeName>
        <fullName evidence="4">15-oxoprostaglandin 13-reductase</fullName>
    </alternativeName>
</protein>
<comment type="catalytic activity">
    <reaction evidence="5">
        <text>13,14-dihydro-15-oxo-prostaglandin F1alpha + NADP(+) = 15-oxoprostaglandin F1alpha + NADPH + H(+)</text>
        <dbReference type="Rhea" id="RHEA:50592"/>
        <dbReference type="ChEBI" id="CHEBI:15378"/>
        <dbReference type="ChEBI" id="CHEBI:57783"/>
        <dbReference type="ChEBI" id="CHEBI:58349"/>
        <dbReference type="ChEBI" id="CHEBI:79072"/>
        <dbReference type="ChEBI" id="CHEBI:133411"/>
    </reaction>
    <physiologicalReaction direction="right-to-left" evidence="5">
        <dbReference type="Rhea" id="RHEA:50594"/>
    </physiologicalReaction>
</comment>
<dbReference type="Gene3D" id="3.40.50.720">
    <property type="entry name" value="NAD(P)-binding Rossmann-like Domain"/>
    <property type="match status" value="1"/>
</dbReference>
<evidence type="ECO:0000313" key="10">
    <source>
        <dbReference type="EMBL" id="CAF1492528.1"/>
    </source>
</evidence>
<evidence type="ECO:0000256" key="6">
    <source>
        <dbReference type="ARBA" id="ARBA00048290"/>
    </source>
</evidence>
<dbReference type="SUPFAM" id="SSF51735">
    <property type="entry name" value="NAD(P)-binding Rossmann-fold domains"/>
    <property type="match status" value="1"/>
</dbReference>
<dbReference type="Proteomes" id="UP000681722">
    <property type="component" value="Unassembled WGS sequence"/>
</dbReference>